<evidence type="ECO:0000313" key="2">
    <source>
        <dbReference type="Proteomes" id="UP001630127"/>
    </source>
</evidence>
<dbReference type="AlphaFoldDB" id="A0ABD2Z1V3"/>
<gene>
    <name evidence="1" type="ORF">ACH5RR_024774</name>
</gene>
<dbReference type="EMBL" id="JBJUIK010000011">
    <property type="protein sequence ID" value="KAL3512057.1"/>
    <property type="molecule type" value="Genomic_DNA"/>
</dbReference>
<reference evidence="1 2" key="1">
    <citation type="submission" date="2024-11" db="EMBL/GenBank/DDBJ databases">
        <title>A near-complete genome assembly of Cinchona calisaya.</title>
        <authorList>
            <person name="Lian D.C."/>
            <person name="Zhao X.W."/>
            <person name="Wei L."/>
        </authorList>
    </citation>
    <scope>NUCLEOTIDE SEQUENCE [LARGE SCALE GENOMIC DNA]</scope>
    <source>
        <tissue evidence="1">Nenye</tissue>
    </source>
</reference>
<evidence type="ECO:0000313" key="1">
    <source>
        <dbReference type="EMBL" id="KAL3512057.1"/>
    </source>
</evidence>
<dbReference type="Proteomes" id="UP001630127">
    <property type="component" value="Unassembled WGS sequence"/>
</dbReference>
<proteinExistence type="predicted"/>
<protein>
    <submittedName>
        <fullName evidence="1">Uncharacterized protein</fullName>
    </submittedName>
</protein>
<sequence length="80" mass="9323">MADVDEIGTVIHSRDYPVDSIPDIIAHDLRGIAHFDVRLQVRYRWLSYPAAEMVDGSKVLYFEQVEMNWVDFEKVEIIVV</sequence>
<name>A0ABD2Z1V3_9GENT</name>
<comment type="caution">
    <text evidence="1">The sequence shown here is derived from an EMBL/GenBank/DDBJ whole genome shotgun (WGS) entry which is preliminary data.</text>
</comment>
<keyword evidence="2" id="KW-1185">Reference proteome</keyword>
<organism evidence="1 2">
    <name type="scientific">Cinchona calisaya</name>
    <dbReference type="NCBI Taxonomy" id="153742"/>
    <lineage>
        <taxon>Eukaryota</taxon>
        <taxon>Viridiplantae</taxon>
        <taxon>Streptophyta</taxon>
        <taxon>Embryophyta</taxon>
        <taxon>Tracheophyta</taxon>
        <taxon>Spermatophyta</taxon>
        <taxon>Magnoliopsida</taxon>
        <taxon>eudicotyledons</taxon>
        <taxon>Gunneridae</taxon>
        <taxon>Pentapetalae</taxon>
        <taxon>asterids</taxon>
        <taxon>lamiids</taxon>
        <taxon>Gentianales</taxon>
        <taxon>Rubiaceae</taxon>
        <taxon>Cinchonoideae</taxon>
        <taxon>Cinchoneae</taxon>
        <taxon>Cinchona</taxon>
    </lineage>
</organism>
<accession>A0ABD2Z1V3</accession>